<dbReference type="InterPro" id="IPR023465">
    <property type="entry name" value="Riboflavin_kinase_dom_sf"/>
</dbReference>
<dbReference type="Pfam" id="PF01687">
    <property type="entry name" value="Flavokinase"/>
    <property type="match status" value="1"/>
</dbReference>
<comment type="function">
    <text evidence="1">Catalyzes the phosphorylation of riboflavin to FMN followed by the adenylation of FMN to FAD.</text>
</comment>
<dbReference type="Pfam" id="PF06574">
    <property type="entry name" value="FAD_syn"/>
    <property type="match status" value="1"/>
</dbReference>
<comment type="similarity">
    <text evidence="15">Belongs to the ribF family.</text>
</comment>
<dbReference type="GO" id="GO:0008531">
    <property type="term" value="F:riboflavin kinase activity"/>
    <property type="evidence" value="ECO:0007669"/>
    <property type="project" value="UniProtKB-UniRule"/>
</dbReference>
<dbReference type="NCBIfam" id="TIGR00125">
    <property type="entry name" value="cyt_tran_rel"/>
    <property type="match status" value="1"/>
</dbReference>
<dbReference type="InterPro" id="IPR023468">
    <property type="entry name" value="Riboflavin_kinase"/>
</dbReference>
<evidence type="ECO:0000313" key="18">
    <source>
        <dbReference type="Proteomes" id="UP000004892"/>
    </source>
</evidence>
<evidence type="ECO:0000256" key="9">
    <source>
        <dbReference type="ARBA" id="ARBA00022777"/>
    </source>
</evidence>
<dbReference type="eggNOG" id="COG0196">
    <property type="taxonomic scope" value="Bacteria"/>
</dbReference>
<evidence type="ECO:0000256" key="2">
    <source>
        <dbReference type="ARBA" id="ARBA00004726"/>
    </source>
</evidence>
<protein>
    <recommendedName>
        <fullName evidence="15">Riboflavin biosynthesis protein</fullName>
    </recommendedName>
    <domain>
        <recommendedName>
            <fullName evidence="15">Riboflavin kinase</fullName>
            <ecNumber evidence="15">2.7.1.26</ecNumber>
        </recommendedName>
        <alternativeName>
            <fullName evidence="15">Flavokinase</fullName>
        </alternativeName>
    </domain>
    <domain>
        <recommendedName>
            <fullName evidence="15">FMN adenylyltransferase</fullName>
            <ecNumber evidence="15">2.7.7.2</ecNumber>
        </recommendedName>
        <alternativeName>
            <fullName evidence="15">FAD pyrophosphorylase</fullName>
        </alternativeName>
        <alternativeName>
            <fullName evidence="15">FAD synthase</fullName>
        </alternativeName>
    </domain>
</protein>
<dbReference type="Gene3D" id="2.40.30.30">
    <property type="entry name" value="Riboflavin kinase-like"/>
    <property type="match status" value="1"/>
</dbReference>
<keyword evidence="4 15" id="KW-0285">Flavoprotein</keyword>
<keyword evidence="18" id="KW-1185">Reference proteome</keyword>
<dbReference type="NCBIfam" id="NF004162">
    <property type="entry name" value="PRK05627.1-5"/>
    <property type="match status" value="1"/>
</dbReference>
<keyword evidence="6 15" id="KW-0808">Transferase</keyword>
<comment type="catalytic activity">
    <reaction evidence="13 15">
        <text>riboflavin + ATP = FMN + ADP + H(+)</text>
        <dbReference type="Rhea" id="RHEA:14357"/>
        <dbReference type="ChEBI" id="CHEBI:15378"/>
        <dbReference type="ChEBI" id="CHEBI:30616"/>
        <dbReference type="ChEBI" id="CHEBI:57986"/>
        <dbReference type="ChEBI" id="CHEBI:58210"/>
        <dbReference type="ChEBI" id="CHEBI:456216"/>
        <dbReference type="EC" id="2.7.1.26"/>
    </reaction>
</comment>
<dbReference type="FunFam" id="3.40.50.620:FF:000021">
    <property type="entry name" value="Riboflavin biosynthesis protein"/>
    <property type="match status" value="1"/>
</dbReference>
<feature type="domain" description="Riboflavin kinase" evidence="16">
    <location>
        <begin position="182"/>
        <end position="309"/>
    </location>
</feature>
<dbReference type="InterPro" id="IPR015864">
    <property type="entry name" value="FAD_synthase"/>
</dbReference>
<dbReference type="PANTHER" id="PTHR22749:SF6">
    <property type="entry name" value="RIBOFLAVIN KINASE"/>
    <property type="match status" value="1"/>
</dbReference>
<keyword evidence="5 15" id="KW-0288">FMN</keyword>
<dbReference type="UniPathway" id="UPA00277">
    <property type="reaction ID" value="UER00407"/>
</dbReference>
<comment type="caution">
    <text evidence="17">The sequence shown here is derived from an EMBL/GenBank/DDBJ whole genome shotgun (WGS) entry which is preliminary data.</text>
</comment>
<evidence type="ECO:0000256" key="1">
    <source>
        <dbReference type="ARBA" id="ARBA00002121"/>
    </source>
</evidence>
<evidence type="ECO:0000313" key="17">
    <source>
        <dbReference type="EMBL" id="EHP45738.1"/>
    </source>
</evidence>
<dbReference type="PATRIC" id="fig|742817.3.peg.2902"/>
<reference evidence="17 18" key="1">
    <citation type="submission" date="2012-01" db="EMBL/GenBank/DDBJ databases">
        <title>The Genome Sequence of Odoribacter laneus YIT 12061.</title>
        <authorList>
            <consortium name="The Broad Institute Genome Sequencing Platform"/>
            <person name="Earl A."/>
            <person name="Ward D."/>
            <person name="Feldgarden M."/>
            <person name="Gevers D."/>
            <person name="Morotomi M."/>
            <person name="Young S.K."/>
            <person name="Zeng Q."/>
            <person name="Gargeya S."/>
            <person name="Fitzgerald M."/>
            <person name="Haas B."/>
            <person name="Abouelleil A."/>
            <person name="Alvarado L."/>
            <person name="Arachchi H.M."/>
            <person name="Berlin A."/>
            <person name="Chapman S.B."/>
            <person name="Gearin G."/>
            <person name="Goldberg J."/>
            <person name="Griggs A."/>
            <person name="Gujja S."/>
            <person name="Hansen M."/>
            <person name="Heiman D."/>
            <person name="Howarth C."/>
            <person name="Larimer J."/>
            <person name="Lui A."/>
            <person name="MacDonald P.J.P."/>
            <person name="McCowen C."/>
            <person name="Montmayeur A."/>
            <person name="Murphy C."/>
            <person name="Neiman D."/>
            <person name="Pearson M."/>
            <person name="Priest M."/>
            <person name="Roberts A."/>
            <person name="Saif S."/>
            <person name="Shea T."/>
            <person name="Sisk P."/>
            <person name="Stolte C."/>
            <person name="Sykes S."/>
            <person name="Wortman J."/>
            <person name="Nusbaum C."/>
            <person name="Birren B."/>
        </authorList>
    </citation>
    <scope>NUCLEOTIDE SEQUENCE [LARGE SCALE GENOMIC DNA]</scope>
    <source>
        <strain evidence="17 18">YIT 12061</strain>
    </source>
</reference>
<dbReference type="RefSeq" id="WP_009137854.1">
    <property type="nucleotide sequence ID" value="NZ_JH594597.1"/>
</dbReference>
<proteinExistence type="inferred from homology"/>
<dbReference type="CDD" id="cd02064">
    <property type="entry name" value="FAD_synthetase_N"/>
    <property type="match status" value="1"/>
</dbReference>
<gene>
    <name evidence="17" type="ORF">HMPREF9449_02710</name>
</gene>
<dbReference type="GO" id="GO:0009398">
    <property type="term" value="P:FMN biosynthetic process"/>
    <property type="evidence" value="ECO:0007669"/>
    <property type="project" value="UniProtKB-UniRule"/>
</dbReference>
<dbReference type="GeneID" id="98070241"/>
<dbReference type="GO" id="GO:0003919">
    <property type="term" value="F:FMN adenylyltransferase activity"/>
    <property type="evidence" value="ECO:0007669"/>
    <property type="project" value="UniProtKB-UniRule"/>
</dbReference>
<dbReference type="Proteomes" id="UP000004892">
    <property type="component" value="Unassembled WGS sequence"/>
</dbReference>
<dbReference type="InterPro" id="IPR002606">
    <property type="entry name" value="Riboflavin_kinase_bac"/>
</dbReference>
<evidence type="ECO:0000259" key="16">
    <source>
        <dbReference type="SMART" id="SM00904"/>
    </source>
</evidence>
<dbReference type="PANTHER" id="PTHR22749">
    <property type="entry name" value="RIBOFLAVIN KINASE/FMN ADENYLYLTRANSFERASE"/>
    <property type="match status" value="1"/>
</dbReference>
<comment type="pathway">
    <text evidence="2 15">Cofactor biosynthesis; FAD biosynthesis; FAD from FMN: step 1/1.</text>
</comment>
<dbReference type="GO" id="GO:0006747">
    <property type="term" value="P:FAD biosynthetic process"/>
    <property type="evidence" value="ECO:0007669"/>
    <property type="project" value="UniProtKB-UniRule"/>
</dbReference>
<evidence type="ECO:0000256" key="8">
    <source>
        <dbReference type="ARBA" id="ARBA00022741"/>
    </source>
</evidence>
<dbReference type="EC" id="2.7.7.2" evidence="15"/>
<evidence type="ECO:0000256" key="12">
    <source>
        <dbReference type="ARBA" id="ARBA00023268"/>
    </source>
</evidence>
<dbReference type="GO" id="GO:0009231">
    <property type="term" value="P:riboflavin biosynthetic process"/>
    <property type="evidence" value="ECO:0007669"/>
    <property type="project" value="InterPro"/>
</dbReference>
<dbReference type="GO" id="GO:0005524">
    <property type="term" value="F:ATP binding"/>
    <property type="evidence" value="ECO:0007669"/>
    <property type="project" value="UniProtKB-UniRule"/>
</dbReference>
<comment type="pathway">
    <text evidence="3 15">Cofactor biosynthesis; FMN biosynthesis; FMN from riboflavin (ATP route): step 1/1.</text>
</comment>
<evidence type="ECO:0000256" key="4">
    <source>
        <dbReference type="ARBA" id="ARBA00022630"/>
    </source>
</evidence>
<dbReference type="NCBIfam" id="NF004160">
    <property type="entry name" value="PRK05627.1-3"/>
    <property type="match status" value="1"/>
</dbReference>
<keyword evidence="9 15" id="KW-0418">Kinase</keyword>
<keyword evidence="10 15" id="KW-0274">FAD</keyword>
<comment type="catalytic activity">
    <reaction evidence="14 15">
        <text>FMN + ATP + H(+) = FAD + diphosphate</text>
        <dbReference type="Rhea" id="RHEA:17237"/>
        <dbReference type="ChEBI" id="CHEBI:15378"/>
        <dbReference type="ChEBI" id="CHEBI:30616"/>
        <dbReference type="ChEBI" id="CHEBI:33019"/>
        <dbReference type="ChEBI" id="CHEBI:57692"/>
        <dbReference type="ChEBI" id="CHEBI:58210"/>
        <dbReference type="EC" id="2.7.7.2"/>
    </reaction>
</comment>
<dbReference type="SUPFAM" id="SSF52374">
    <property type="entry name" value="Nucleotidylyl transferase"/>
    <property type="match status" value="1"/>
</dbReference>
<dbReference type="Gene3D" id="3.40.50.620">
    <property type="entry name" value="HUPs"/>
    <property type="match status" value="1"/>
</dbReference>
<dbReference type="EMBL" id="ADMC01000028">
    <property type="protein sequence ID" value="EHP45738.1"/>
    <property type="molecule type" value="Genomic_DNA"/>
</dbReference>
<sequence>MKVHYGLAPIHIVNPVVTMGSFDGVHKGHRQVIDGLKRCAEKLEGETVIITFDPHPREVLYPLEKRPGILTTLKEKIQILSFYGIDHLIVLKFTEELAGHTYSDFVKHILVDRMGIKGLVVGYDHRFGKDRKGNFDTLKELAEKYHFYIEQENVYTCDQVNISSTKIRTALELGDIAKVKEFLGYDYTISGTVVHGDKIGKKMIGFPTANLKIDDERKLLPAVGGYVVRVLWEEKVYYGMLNVGVRPTVSQTGIIRLEVNIFDFEGDLYGKEMKVQLLSRIRGEHKFDTIDELRLQLQKDKITAQHFLEKDQLKGNI</sequence>
<name>H1DKC4_9BACT</name>
<accession>H1DKC4</accession>
<keyword evidence="12" id="KW-0511">Multifunctional enzyme</keyword>
<dbReference type="NCBIfam" id="TIGR00083">
    <property type="entry name" value="ribF"/>
    <property type="match status" value="1"/>
</dbReference>
<evidence type="ECO:0000256" key="6">
    <source>
        <dbReference type="ARBA" id="ARBA00022679"/>
    </source>
</evidence>
<evidence type="ECO:0000256" key="5">
    <source>
        <dbReference type="ARBA" id="ARBA00022643"/>
    </source>
</evidence>
<keyword evidence="8 15" id="KW-0547">Nucleotide-binding</keyword>
<dbReference type="AlphaFoldDB" id="H1DKC4"/>
<dbReference type="SMART" id="SM00904">
    <property type="entry name" value="Flavokinase"/>
    <property type="match status" value="1"/>
</dbReference>
<evidence type="ECO:0000256" key="10">
    <source>
        <dbReference type="ARBA" id="ARBA00022827"/>
    </source>
</evidence>
<dbReference type="SUPFAM" id="SSF82114">
    <property type="entry name" value="Riboflavin kinase-like"/>
    <property type="match status" value="1"/>
</dbReference>
<evidence type="ECO:0000256" key="3">
    <source>
        <dbReference type="ARBA" id="ARBA00005201"/>
    </source>
</evidence>
<dbReference type="UniPathway" id="UPA00276">
    <property type="reaction ID" value="UER00406"/>
</dbReference>
<keyword evidence="7 15" id="KW-0548">Nucleotidyltransferase</keyword>
<organism evidence="17 18">
    <name type="scientific">Odoribacter laneus YIT 12061</name>
    <dbReference type="NCBI Taxonomy" id="742817"/>
    <lineage>
        <taxon>Bacteria</taxon>
        <taxon>Pseudomonadati</taxon>
        <taxon>Bacteroidota</taxon>
        <taxon>Bacteroidia</taxon>
        <taxon>Bacteroidales</taxon>
        <taxon>Odoribacteraceae</taxon>
        <taxon>Odoribacter</taxon>
    </lineage>
</organism>
<evidence type="ECO:0000256" key="7">
    <source>
        <dbReference type="ARBA" id="ARBA00022695"/>
    </source>
</evidence>
<dbReference type="InterPro" id="IPR015865">
    <property type="entry name" value="Riboflavin_kinase_bac/euk"/>
</dbReference>
<evidence type="ECO:0000256" key="11">
    <source>
        <dbReference type="ARBA" id="ARBA00022840"/>
    </source>
</evidence>
<dbReference type="EC" id="2.7.1.26" evidence="15"/>
<dbReference type="InterPro" id="IPR014729">
    <property type="entry name" value="Rossmann-like_a/b/a_fold"/>
</dbReference>
<dbReference type="HOGENOM" id="CLU_048437_0_2_10"/>
<dbReference type="PIRSF" id="PIRSF004491">
    <property type="entry name" value="FAD_Synth"/>
    <property type="match status" value="1"/>
</dbReference>
<keyword evidence="11 15" id="KW-0067">ATP-binding</keyword>
<dbReference type="STRING" id="742817.HMPREF9449_02710"/>
<dbReference type="InterPro" id="IPR004821">
    <property type="entry name" value="Cyt_trans-like"/>
</dbReference>
<evidence type="ECO:0000256" key="14">
    <source>
        <dbReference type="ARBA" id="ARBA00049494"/>
    </source>
</evidence>
<evidence type="ECO:0000256" key="15">
    <source>
        <dbReference type="PIRNR" id="PIRNR004491"/>
    </source>
</evidence>
<evidence type="ECO:0000256" key="13">
    <source>
        <dbReference type="ARBA" id="ARBA00047880"/>
    </source>
</evidence>